<keyword evidence="3" id="KW-0808">Transferase</keyword>
<evidence type="ECO:0000256" key="2">
    <source>
        <dbReference type="ARBA" id="ARBA00022527"/>
    </source>
</evidence>
<dbReference type="PANTHER" id="PTHR24343">
    <property type="entry name" value="SERINE/THREONINE KINASE"/>
    <property type="match status" value="1"/>
</dbReference>
<keyword evidence="2" id="KW-0723">Serine/threonine-protein kinase</keyword>
<feature type="region of interest" description="Disordered" evidence="10">
    <location>
        <begin position="15"/>
        <end position="62"/>
    </location>
</feature>
<dbReference type="PROSITE" id="PS00107">
    <property type="entry name" value="PROTEIN_KINASE_ATP"/>
    <property type="match status" value="1"/>
</dbReference>
<dbReference type="HOGENOM" id="CLU_000288_82_2_1"/>
<keyword evidence="5" id="KW-0418">Kinase</keyword>
<dbReference type="SMART" id="SM00220">
    <property type="entry name" value="S_TKc"/>
    <property type="match status" value="1"/>
</dbReference>
<dbReference type="SUPFAM" id="SSF56112">
    <property type="entry name" value="Protein kinase-like (PK-like)"/>
    <property type="match status" value="1"/>
</dbReference>
<dbReference type="PROSITE" id="PS00108">
    <property type="entry name" value="PROTEIN_KINASE_ST"/>
    <property type="match status" value="1"/>
</dbReference>
<evidence type="ECO:0000259" key="11">
    <source>
        <dbReference type="PROSITE" id="PS50011"/>
    </source>
</evidence>
<dbReference type="EMBL" id="HE650822">
    <property type="protein sequence ID" value="CCF56613.1"/>
    <property type="molecule type" value="Genomic_DNA"/>
</dbReference>
<dbReference type="AlphaFoldDB" id="H2AQG3"/>
<dbReference type="GO" id="GO:0004674">
    <property type="term" value="F:protein serine/threonine kinase activity"/>
    <property type="evidence" value="ECO:0007669"/>
    <property type="project" value="UniProtKB-KW"/>
</dbReference>
<evidence type="ECO:0000256" key="3">
    <source>
        <dbReference type="ARBA" id="ARBA00022679"/>
    </source>
</evidence>
<dbReference type="STRING" id="1071382.H2AQG3"/>
<dbReference type="InterPro" id="IPR008271">
    <property type="entry name" value="Ser/Thr_kinase_AS"/>
</dbReference>
<accession>H2AQG3</accession>
<dbReference type="GO" id="GO:0005829">
    <property type="term" value="C:cytosol"/>
    <property type="evidence" value="ECO:0007669"/>
    <property type="project" value="TreeGrafter"/>
</dbReference>
<feature type="binding site" evidence="9">
    <location>
        <position position="259"/>
    </location>
    <ligand>
        <name>ATP</name>
        <dbReference type="ChEBI" id="CHEBI:30616"/>
    </ligand>
</feature>
<dbReference type="Proteomes" id="UP000005220">
    <property type="component" value="Chromosome 2"/>
</dbReference>
<name>H2AQG3_KAZAF</name>
<gene>
    <name evidence="12" type="primary">KAFR0B03170</name>
    <name evidence="12" type="ORF">KAFR_0B03170</name>
</gene>
<evidence type="ECO:0000256" key="4">
    <source>
        <dbReference type="ARBA" id="ARBA00022741"/>
    </source>
</evidence>
<feature type="domain" description="Protein kinase" evidence="11">
    <location>
        <begin position="224"/>
        <end position="582"/>
    </location>
</feature>
<dbReference type="KEGG" id="kaf:KAFR_0B03170"/>
<comment type="catalytic activity">
    <reaction evidence="7">
        <text>L-threonyl-[protein] + ATP = O-phospho-L-threonyl-[protein] + ADP + H(+)</text>
        <dbReference type="Rhea" id="RHEA:46608"/>
        <dbReference type="Rhea" id="RHEA-COMP:11060"/>
        <dbReference type="Rhea" id="RHEA-COMP:11605"/>
        <dbReference type="ChEBI" id="CHEBI:15378"/>
        <dbReference type="ChEBI" id="CHEBI:30013"/>
        <dbReference type="ChEBI" id="CHEBI:30616"/>
        <dbReference type="ChEBI" id="CHEBI:61977"/>
        <dbReference type="ChEBI" id="CHEBI:456216"/>
        <dbReference type="EC" id="2.7.11.1"/>
    </reaction>
</comment>
<proteinExistence type="predicted"/>
<keyword evidence="13" id="KW-1185">Reference proteome</keyword>
<dbReference type="InterPro" id="IPR000719">
    <property type="entry name" value="Prot_kinase_dom"/>
</dbReference>
<evidence type="ECO:0000256" key="5">
    <source>
        <dbReference type="ARBA" id="ARBA00022777"/>
    </source>
</evidence>
<dbReference type="PROSITE" id="PS50011">
    <property type="entry name" value="PROTEIN_KINASE_DOM"/>
    <property type="match status" value="1"/>
</dbReference>
<dbReference type="EC" id="2.7.11.1" evidence="1"/>
<dbReference type="RefSeq" id="XP_003955748.1">
    <property type="nucleotide sequence ID" value="XM_003955699.1"/>
</dbReference>
<feature type="compositionally biased region" description="Basic residues" evidence="10">
    <location>
        <begin position="527"/>
        <end position="537"/>
    </location>
</feature>
<dbReference type="Gene3D" id="1.10.510.10">
    <property type="entry name" value="Transferase(Phosphotransferase) domain 1"/>
    <property type="match status" value="1"/>
</dbReference>
<evidence type="ECO:0000313" key="13">
    <source>
        <dbReference type="Proteomes" id="UP000005220"/>
    </source>
</evidence>
<comment type="catalytic activity">
    <reaction evidence="8">
        <text>L-seryl-[protein] + ATP = O-phospho-L-seryl-[protein] + ADP + H(+)</text>
        <dbReference type="Rhea" id="RHEA:17989"/>
        <dbReference type="Rhea" id="RHEA-COMP:9863"/>
        <dbReference type="Rhea" id="RHEA-COMP:11604"/>
        <dbReference type="ChEBI" id="CHEBI:15378"/>
        <dbReference type="ChEBI" id="CHEBI:29999"/>
        <dbReference type="ChEBI" id="CHEBI:30616"/>
        <dbReference type="ChEBI" id="CHEBI:83421"/>
        <dbReference type="ChEBI" id="CHEBI:456216"/>
        <dbReference type="EC" id="2.7.11.1"/>
    </reaction>
</comment>
<evidence type="ECO:0000256" key="1">
    <source>
        <dbReference type="ARBA" id="ARBA00012513"/>
    </source>
</evidence>
<dbReference type="InParanoid" id="H2AQG3"/>
<evidence type="ECO:0000256" key="7">
    <source>
        <dbReference type="ARBA" id="ARBA00047899"/>
    </source>
</evidence>
<dbReference type="InterPro" id="IPR017441">
    <property type="entry name" value="Protein_kinase_ATP_BS"/>
</dbReference>
<feature type="compositionally biased region" description="Polar residues" evidence="10">
    <location>
        <begin position="483"/>
        <end position="492"/>
    </location>
</feature>
<dbReference type="OrthoDB" id="6513151at2759"/>
<reference evidence="12 13" key="1">
    <citation type="journal article" date="2011" name="Proc. Natl. Acad. Sci. U.S.A.">
        <title>Evolutionary erosion of yeast sex chromosomes by mating-type switching accidents.</title>
        <authorList>
            <person name="Gordon J.L."/>
            <person name="Armisen D."/>
            <person name="Proux-Wera E."/>
            <person name="Oheigeartaigh S.S."/>
            <person name="Byrne K.P."/>
            <person name="Wolfe K.H."/>
        </authorList>
    </citation>
    <scope>NUCLEOTIDE SEQUENCE [LARGE SCALE GENOMIC DNA]</scope>
    <source>
        <strain evidence="13">ATCC 22294 / BCRC 22015 / CBS 2517 / CECT 1963 / NBRC 1671 / NRRL Y-8276</strain>
    </source>
</reference>
<dbReference type="PANTHER" id="PTHR24343:SF137">
    <property type="entry name" value="SERINE_THREONINE-PROTEIN KINASE HRK1"/>
    <property type="match status" value="1"/>
</dbReference>
<organism evidence="12 13">
    <name type="scientific">Kazachstania africana (strain ATCC 22294 / BCRC 22015 / CBS 2517 / CECT 1963 / NBRC 1671 / NRRL Y-8276)</name>
    <name type="common">Yeast</name>
    <name type="synonym">Kluyveromyces africanus</name>
    <dbReference type="NCBI Taxonomy" id="1071382"/>
    <lineage>
        <taxon>Eukaryota</taxon>
        <taxon>Fungi</taxon>
        <taxon>Dikarya</taxon>
        <taxon>Ascomycota</taxon>
        <taxon>Saccharomycotina</taxon>
        <taxon>Saccharomycetes</taxon>
        <taxon>Saccharomycetales</taxon>
        <taxon>Saccharomycetaceae</taxon>
        <taxon>Kazachstania</taxon>
    </lineage>
</organism>
<dbReference type="GeneID" id="13883073"/>
<feature type="compositionally biased region" description="Polar residues" evidence="10">
    <location>
        <begin position="15"/>
        <end position="30"/>
    </location>
</feature>
<dbReference type="GO" id="GO:0005524">
    <property type="term" value="F:ATP binding"/>
    <property type="evidence" value="ECO:0007669"/>
    <property type="project" value="UniProtKB-UniRule"/>
</dbReference>
<protein>
    <recommendedName>
        <fullName evidence="1">non-specific serine/threonine protein kinase</fullName>
        <ecNumber evidence="1">2.7.11.1</ecNumber>
    </recommendedName>
</protein>
<evidence type="ECO:0000256" key="10">
    <source>
        <dbReference type="SAM" id="MobiDB-lite"/>
    </source>
</evidence>
<evidence type="ECO:0000313" key="12">
    <source>
        <dbReference type="EMBL" id="CCF56613.1"/>
    </source>
</evidence>
<evidence type="ECO:0000256" key="9">
    <source>
        <dbReference type="PROSITE-ProRule" id="PRU10141"/>
    </source>
</evidence>
<dbReference type="InterPro" id="IPR011009">
    <property type="entry name" value="Kinase-like_dom_sf"/>
</dbReference>
<dbReference type="Gene3D" id="3.30.200.20">
    <property type="entry name" value="Phosphorylase Kinase, domain 1"/>
    <property type="match status" value="1"/>
</dbReference>
<keyword evidence="4 9" id="KW-0547">Nucleotide-binding</keyword>
<evidence type="ECO:0000256" key="6">
    <source>
        <dbReference type="ARBA" id="ARBA00022840"/>
    </source>
</evidence>
<dbReference type="eggNOG" id="KOG0590">
    <property type="taxonomic scope" value="Eukaryota"/>
</dbReference>
<sequence>MPNLLTKNLFYHKQQNANKGNDDSSNTRNHGSLASLSSHHTNSNASSASPPPHHNVHPHLRPSKSFLGLLNLNRSNDSLNVENSADSLMAHSSTENFYSKDNINNNNLGHANYTTSPPPQNINLKNGLSPKTSHSMLELKRFFKPTLKHKQFHSIHPHPQQHLQPQNQNTLLSSKVSLSSFFQSGNNTHSKVLSPENQAHQSVLSLNNPINVYHDDSILVQKYGTLGKTLGSGAGGSVKILVRPTDNAVFAVKEFRPRKSNESVKEYAKKCTAEFLVGSSLRHPNIVETMDIFSDSKQNKYFEVMEYLPVDFFAVVMSGKMSRNEVTCCFKQLVHGVNYLHEMGLSHRDLKLDNCCMNEMGILKLIDFGSAVVFRYPFDSTIHLAHGIVGSDPYLAPEVLASTNSYDPRFVDIWSIGIIFCCMLLKRFPWKAPKESDENYRLFSMEDDMEHDYLESARNHEKLLEERKEKKRQALINAKLDNLSLQGDNPDNSDPVDNKKEAVVDEEDASQHSKKVQDNDKKADDKRHRHQHHRHHEKSTIQGPYRLLRLLPHASRPIMSRILEIDPTQRATMKDIYSDRWFETISDCKMDINTKTVTRSDNHHHTIVKDENGKTSMYKV</sequence>
<feature type="compositionally biased region" description="Basic and acidic residues" evidence="10">
    <location>
        <begin position="496"/>
        <end position="526"/>
    </location>
</feature>
<feature type="compositionally biased region" description="Low complexity" evidence="10">
    <location>
        <begin position="32"/>
        <end position="48"/>
    </location>
</feature>
<keyword evidence="6 9" id="KW-0067">ATP-binding</keyword>
<evidence type="ECO:0000256" key="8">
    <source>
        <dbReference type="ARBA" id="ARBA00048679"/>
    </source>
</evidence>
<dbReference type="Pfam" id="PF00069">
    <property type="entry name" value="Pkinase"/>
    <property type="match status" value="1"/>
</dbReference>
<feature type="region of interest" description="Disordered" evidence="10">
    <location>
        <begin position="479"/>
        <end position="542"/>
    </location>
</feature>